<dbReference type="InterPro" id="IPR045190">
    <property type="entry name" value="MCCB/AccD1-like"/>
</dbReference>
<feature type="domain" description="CoA carboxyltransferase N-terminal" evidence="1">
    <location>
        <begin position="25"/>
        <end position="281"/>
    </location>
</feature>
<evidence type="ECO:0000313" key="4">
    <source>
        <dbReference type="Proteomes" id="UP001500728"/>
    </source>
</evidence>
<reference evidence="4" key="1">
    <citation type="journal article" date="2019" name="Int. J. Syst. Evol. Microbiol.">
        <title>The Global Catalogue of Microorganisms (GCM) 10K type strain sequencing project: providing services to taxonomists for standard genome sequencing and annotation.</title>
        <authorList>
            <consortium name="The Broad Institute Genomics Platform"/>
            <consortium name="The Broad Institute Genome Sequencing Center for Infectious Disease"/>
            <person name="Wu L."/>
            <person name="Ma J."/>
        </authorList>
    </citation>
    <scope>NUCLEOTIDE SEQUENCE [LARGE SCALE GENOMIC DNA]</scope>
    <source>
        <strain evidence="4">JCM 9381</strain>
    </source>
</reference>
<keyword evidence="4" id="KW-1185">Reference proteome</keyword>
<dbReference type="PANTHER" id="PTHR22855">
    <property type="entry name" value="ACETYL, PROPIONYL, PYRUVATE, AND GLUTACONYL CARBOXYLASE-RELATED"/>
    <property type="match status" value="1"/>
</dbReference>
<dbReference type="Proteomes" id="UP001500728">
    <property type="component" value="Unassembled WGS sequence"/>
</dbReference>
<dbReference type="GO" id="GO:0016740">
    <property type="term" value="F:transferase activity"/>
    <property type="evidence" value="ECO:0007669"/>
    <property type="project" value="UniProtKB-KW"/>
</dbReference>
<proteinExistence type="predicted"/>
<dbReference type="InterPro" id="IPR011763">
    <property type="entry name" value="COA_CT_C"/>
</dbReference>
<keyword evidence="3" id="KW-0808">Transferase</keyword>
<dbReference type="PANTHER" id="PTHR22855:SF13">
    <property type="entry name" value="METHYLCROTONOYL-COA CARBOXYLASE BETA CHAIN, MITOCHONDRIAL"/>
    <property type="match status" value="1"/>
</dbReference>
<dbReference type="PROSITE" id="PS50989">
    <property type="entry name" value="COA_CT_CTER"/>
    <property type="match status" value="1"/>
</dbReference>
<dbReference type="InterPro" id="IPR034733">
    <property type="entry name" value="AcCoA_carboxyl_beta"/>
</dbReference>
<dbReference type="EMBL" id="BAAAUW010000006">
    <property type="protein sequence ID" value="GAA3256283.1"/>
    <property type="molecule type" value="Genomic_DNA"/>
</dbReference>
<name>A0ABP6QV01_9ACTN</name>
<comment type="caution">
    <text evidence="3">The sequence shown here is derived from an EMBL/GenBank/DDBJ whole genome shotgun (WGS) entry which is preliminary data.</text>
</comment>
<dbReference type="Pfam" id="PF01039">
    <property type="entry name" value="Carboxyl_trans"/>
    <property type="match status" value="1"/>
</dbReference>
<protein>
    <submittedName>
        <fullName evidence="3">Carboxyl transferase domain-containing protein</fullName>
    </submittedName>
</protein>
<dbReference type="SUPFAM" id="SSF52096">
    <property type="entry name" value="ClpP/crotonase"/>
    <property type="match status" value="2"/>
</dbReference>
<accession>A0ABP6QV01</accession>
<feature type="domain" description="CoA carboxyltransferase C-terminal" evidence="2">
    <location>
        <begin position="284"/>
        <end position="530"/>
    </location>
</feature>
<gene>
    <name evidence="3" type="ORF">GCM10010469_19230</name>
</gene>
<dbReference type="InterPro" id="IPR011762">
    <property type="entry name" value="COA_CT_N"/>
</dbReference>
<sequence length="538" mass="57357">MHEAPELHSAADPASEAFRANEEAHRALVEELRGKLAAAAFGGGERARARHTARGKLLPRDRVDTLLDPGSPFLELAPLAADGMYDGQAPAAGVIAGIGRVAGRECVVVANDATVKGGTYYPMTVKKHLRAQEVALDNRLPCVYLVDSGGAFLPMQDEVFPDRDHFGRIFYNQARMSGAGIPQIAAVLGSCTAGGAYVPAMSDEAVIVRGQGTIFLGGPPLVKAATGEVVTAEELGGGEVHSRVSGVTDHLAEDDAHALRIVRQIVSTLPGRGELPWRVEPVAEPKTDPAGLYGAVPVDSRTPYDVREIIARITDGSRFAEFKAEYGQTLVTGFAHIHGHPVGIVANNGILFSESAQKGAHFIELCDQRGIPLLFLQNISGFMVGKDYEAGGIAKHGAKMVTAVACTRVPKLTVVVGGSYGAGNYSMCGRAYSPRFLWMWPNAKISVMGGEQAASVLATVKRDQLEARGEDWPADEEEAFKAPVRAQYERQGNAYYATARLWDDGVIDPMDTRQVLGLALTACANAPLGDPQFGVFRM</sequence>
<dbReference type="InterPro" id="IPR029045">
    <property type="entry name" value="ClpP/crotonase-like_dom_sf"/>
</dbReference>
<evidence type="ECO:0000259" key="2">
    <source>
        <dbReference type="PROSITE" id="PS50989"/>
    </source>
</evidence>
<dbReference type="Gene3D" id="3.90.226.10">
    <property type="entry name" value="2-enoyl-CoA Hydratase, Chain A, domain 1"/>
    <property type="match status" value="2"/>
</dbReference>
<dbReference type="RefSeq" id="WP_346151774.1">
    <property type="nucleotide sequence ID" value="NZ_BAAAUW010000006.1"/>
</dbReference>
<evidence type="ECO:0000259" key="1">
    <source>
        <dbReference type="PROSITE" id="PS50980"/>
    </source>
</evidence>
<organism evidence="3 4">
    <name type="scientific">Streptomyces labedae</name>
    <dbReference type="NCBI Taxonomy" id="285569"/>
    <lineage>
        <taxon>Bacteria</taxon>
        <taxon>Bacillati</taxon>
        <taxon>Actinomycetota</taxon>
        <taxon>Actinomycetes</taxon>
        <taxon>Kitasatosporales</taxon>
        <taxon>Streptomycetaceae</taxon>
        <taxon>Streptomyces</taxon>
    </lineage>
</organism>
<evidence type="ECO:0000313" key="3">
    <source>
        <dbReference type="EMBL" id="GAA3256283.1"/>
    </source>
</evidence>
<dbReference type="PROSITE" id="PS50980">
    <property type="entry name" value="COA_CT_NTER"/>
    <property type="match status" value="1"/>
</dbReference>